<accession>A0A0B7H349</accession>
<evidence type="ECO:0000313" key="7">
    <source>
        <dbReference type="Proteomes" id="UP000044026"/>
    </source>
</evidence>
<evidence type="ECO:0000256" key="3">
    <source>
        <dbReference type="ARBA" id="ARBA00022989"/>
    </source>
</evidence>
<dbReference type="AlphaFoldDB" id="A0A0B7H349"/>
<keyword evidence="3" id="KW-1133">Transmembrane helix</keyword>
<dbReference type="GO" id="GO:0009306">
    <property type="term" value="P:protein secretion"/>
    <property type="evidence" value="ECO:0007669"/>
    <property type="project" value="InterPro"/>
</dbReference>
<evidence type="ECO:0000313" key="6">
    <source>
        <dbReference type="EMBL" id="CEN32964.1"/>
    </source>
</evidence>
<dbReference type="Pfam" id="PF04357">
    <property type="entry name" value="TamB"/>
    <property type="match status" value="1"/>
</dbReference>
<dbReference type="Proteomes" id="UP000044026">
    <property type="component" value="Unassembled WGS sequence"/>
</dbReference>
<organism evidence="6 7">
    <name type="scientific">Capnocytophaga canimorsus</name>
    <dbReference type="NCBI Taxonomy" id="28188"/>
    <lineage>
        <taxon>Bacteria</taxon>
        <taxon>Pseudomonadati</taxon>
        <taxon>Bacteroidota</taxon>
        <taxon>Flavobacteriia</taxon>
        <taxon>Flavobacteriales</taxon>
        <taxon>Flavobacteriaceae</taxon>
        <taxon>Capnocytophaga</taxon>
    </lineage>
</organism>
<dbReference type="InterPro" id="IPR007452">
    <property type="entry name" value="TamB_C"/>
</dbReference>
<name>A0A0B7H349_9FLAO</name>
<dbReference type="GO" id="GO:0005886">
    <property type="term" value="C:plasma membrane"/>
    <property type="evidence" value="ECO:0007669"/>
    <property type="project" value="InterPro"/>
</dbReference>
<keyword evidence="4" id="KW-0472">Membrane</keyword>
<evidence type="ECO:0000256" key="4">
    <source>
        <dbReference type="ARBA" id="ARBA00023136"/>
    </source>
</evidence>
<evidence type="ECO:0000256" key="1">
    <source>
        <dbReference type="ARBA" id="ARBA00004167"/>
    </source>
</evidence>
<evidence type="ECO:0000259" key="5">
    <source>
        <dbReference type="Pfam" id="PF04357"/>
    </source>
</evidence>
<sequence>MEKFNLWGDFITYSGYYNFKYENIIDKRFEVLPGGSISWDGDPLKATLRNLRAAYMLNANPAALLESSQYNRKIPTQVVIKLEGELMKPETLFDINFPESNAGLVSELNYRLEDQDRKQLQAFSLLAQGSFMSERNTDNRLLAYNLF</sequence>
<gene>
    <name evidence="6" type="ORF">CCAN12_290007</name>
</gene>
<protein>
    <recommendedName>
        <fullName evidence="5">Translocation and assembly module TamB C-terminal domain-containing protein</fullName>
    </recommendedName>
</protein>
<proteinExistence type="predicted"/>
<evidence type="ECO:0000256" key="2">
    <source>
        <dbReference type="ARBA" id="ARBA00022692"/>
    </source>
</evidence>
<dbReference type="EMBL" id="CDOE01000022">
    <property type="protein sequence ID" value="CEN32964.1"/>
    <property type="molecule type" value="Genomic_DNA"/>
</dbReference>
<feature type="domain" description="Translocation and assembly module TamB C-terminal" evidence="5">
    <location>
        <begin position="3"/>
        <end position="136"/>
    </location>
</feature>
<comment type="subcellular location">
    <subcellularLocation>
        <location evidence="1">Membrane</location>
        <topology evidence="1">Single-pass membrane protein</topology>
    </subcellularLocation>
</comment>
<keyword evidence="2" id="KW-0812">Transmembrane</keyword>
<reference evidence="6 7" key="1">
    <citation type="submission" date="2015-01" db="EMBL/GenBank/DDBJ databases">
        <authorList>
            <person name="Xiang T."/>
            <person name="Song Y."/>
            <person name="Huang L."/>
            <person name="Wang B."/>
            <person name="Wu P."/>
        </authorList>
    </citation>
    <scope>NUCLEOTIDE SEQUENCE [LARGE SCALE GENOMIC DNA]</scope>
    <source>
        <strain evidence="6 7">Cc12</strain>
    </source>
</reference>